<dbReference type="InterPro" id="IPR035606">
    <property type="entry name" value="SORBS1_SH3"/>
</dbReference>
<evidence type="ECO:0000256" key="1">
    <source>
        <dbReference type="ARBA" id="ARBA00004282"/>
    </source>
</evidence>
<dbReference type="PANTHER" id="PTHR14167:SF64">
    <property type="entry name" value="SORBIN AND SH3 DOMAIN-CONTAINING PROTEIN 1"/>
    <property type="match status" value="1"/>
</dbReference>
<dbReference type="CDD" id="cd11919">
    <property type="entry name" value="SH3_Sorbs1_1"/>
    <property type="match status" value="1"/>
</dbReference>
<dbReference type="Pfam" id="PF14604">
    <property type="entry name" value="SH3_9"/>
    <property type="match status" value="1"/>
</dbReference>
<dbReference type="PRINTS" id="PR00452">
    <property type="entry name" value="SH3DOMAIN"/>
</dbReference>
<evidence type="ECO:0000313" key="8">
    <source>
        <dbReference type="Proteomes" id="UP001652641"/>
    </source>
</evidence>
<feature type="compositionally biased region" description="Basic and acidic residues" evidence="5">
    <location>
        <begin position="1088"/>
        <end position="1105"/>
    </location>
</feature>
<dbReference type="PRINTS" id="PR00499">
    <property type="entry name" value="P67PHOX"/>
</dbReference>
<name>A0ABM4YZG8_VULVU</name>
<feature type="compositionally biased region" description="Polar residues" evidence="5">
    <location>
        <begin position="106"/>
        <end position="120"/>
    </location>
</feature>
<feature type="compositionally biased region" description="Basic and acidic residues" evidence="5">
    <location>
        <begin position="479"/>
        <end position="503"/>
    </location>
</feature>
<feature type="compositionally biased region" description="Low complexity" evidence="5">
    <location>
        <begin position="598"/>
        <end position="615"/>
    </location>
</feature>
<proteinExistence type="predicted"/>
<evidence type="ECO:0000256" key="5">
    <source>
        <dbReference type="SAM" id="MobiDB-lite"/>
    </source>
</evidence>
<feature type="compositionally biased region" description="Basic and acidic residues" evidence="5">
    <location>
        <begin position="1133"/>
        <end position="1145"/>
    </location>
</feature>
<dbReference type="Pfam" id="PF00018">
    <property type="entry name" value="SH3_1"/>
    <property type="match status" value="1"/>
</dbReference>
<dbReference type="InterPro" id="IPR036028">
    <property type="entry name" value="SH3-like_dom_sf"/>
</dbReference>
<feature type="region of interest" description="Disordered" evidence="5">
    <location>
        <begin position="76"/>
        <end position="146"/>
    </location>
</feature>
<feature type="region of interest" description="Disordered" evidence="5">
    <location>
        <begin position="1077"/>
        <end position="1118"/>
    </location>
</feature>
<feature type="domain" description="SH3" evidence="6">
    <location>
        <begin position="762"/>
        <end position="821"/>
    </location>
</feature>
<evidence type="ECO:0000256" key="3">
    <source>
        <dbReference type="ARBA" id="ARBA00022949"/>
    </source>
</evidence>
<feature type="compositionally biased region" description="Low complexity" evidence="5">
    <location>
        <begin position="185"/>
        <end position="197"/>
    </location>
</feature>
<organism evidence="8 9">
    <name type="scientific">Vulpes vulpes</name>
    <name type="common">Red fox</name>
    <dbReference type="NCBI Taxonomy" id="9627"/>
    <lineage>
        <taxon>Eukaryota</taxon>
        <taxon>Metazoa</taxon>
        <taxon>Chordata</taxon>
        <taxon>Craniata</taxon>
        <taxon>Vertebrata</taxon>
        <taxon>Euteleostomi</taxon>
        <taxon>Mammalia</taxon>
        <taxon>Eutheria</taxon>
        <taxon>Laurasiatheria</taxon>
        <taxon>Carnivora</taxon>
        <taxon>Caniformia</taxon>
        <taxon>Canidae</taxon>
        <taxon>Vulpes</taxon>
    </lineage>
</organism>
<dbReference type="Pfam" id="PF02208">
    <property type="entry name" value="Sorb"/>
    <property type="match status" value="1"/>
</dbReference>
<feature type="compositionally biased region" description="Pro residues" evidence="5">
    <location>
        <begin position="230"/>
        <end position="242"/>
    </location>
</feature>
<dbReference type="InterPro" id="IPR035610">
    <property type="entry name" value="SORBS1_SH3_1"/>
</dbReference>
<feature type="region of interest" description="Disordered" evidence="5">
    <location>
        <begin position="308"/>
        <end position="370"/>
    </location>
</feature>
<dbReference type="InterPro" id="IPR001452">
    <property type="entry name" value="SH3_domain"/>
</dbReference>
<feature type="compositionally biased region" description="Basic and acidic residues" evidence="5">
    <location>
        <begin position="95"/>
        <end position="105"/>
    </location>
</feature>
<feature type="compositionally biased region" description="Polar residues" evidence="5">
    <location>
        <begin position="1177"/>
        <end position="1198"/>
    </location>
</feature>
<keyword evidence="3" id="KW-0965">Cell junction</keyword>
<feature type="region of interest" description="Disordered" evidence="5">
    <location>
        <begin position="51"/>
        <end position="70"/>
    </location>
</feature>
<dbReference type="CDD" id="cd11916">
    <property type="entry name" value="SH3_Sorbs1_3"/>
    <property type="match status" value="1"/>
</dbReference>
<feature type="region of interest" description="Disordered" evidence="5">
    <location>
        <begin position="1"/>
        <end position="36"/>
    </location>
</feature>
<feature type="region of interest" description="Disordered" evidence="5">
    <location>
        <begin position="596"/>
        <end position="615"/>
    </location>
</feature>
<feature type="domain" description="SoHo" evidence="7">
    <location>
        <begin position="356"/>
        <end position="438"/>
    </location>
</feature>
<feature type="domain" description="SH3" evidence="6">
    <location>
        <begin position="836"/>
        <end position="897"/>
    </location>
</feature>
<comment type="subcellular location">
    <subcellularLocation>
        <location evidence="1">Cell junction</location>
    </subcellularLocation>
</comment>
<feature type="region of interest" description="Disordered" evidence="5">
    <location>
        <begin position="1131"/>
        <end position="1198"/>
    </location>
</feature>
<dbReference type="SMART" id="SM00459">
    <property type="entry name" value="Sorb"/>
    <property type="match status" value="1"/>
</dbReference>
<protein>
    <submittedName>
        <fullName evidence="9">Sorbin and SH3 domain-containing protein 1 isoform X2</fullName>
    </submittedName>
</protein>
<feature type="compositionally biased region" description="Basic and acidic residues" evidence="5">
    <location>
        <begin position="344"/>
        <end position="355"/>
    </location>
</feature>
<feature type="compositionally biased region" description="Basic and acidic residues" evidence="5">
    <location>
        <begin position="1156"/>
        <end position="1174"/>
    </location>
</feature>
<dbReference type="GeneID" id="112914048"/>
<dbReference type="CDD" id="cd11922">
    <property type="entry name" value="SH3_Sorbs1_2"/>
    <property type="match status" value="1"/>
</dbReference>
<feature type="compositionally biased region" description="Polar residues" evidence="5">
    <location>
        <begin position="76"/>
        <end position="94"/>
    </location>
</feature>
<evidence type="ECO:0000256" key="4">
    <source>
        <dbReference type="PROSITE-ProRule" id="PRU00192"/>
    </source>
</evidence>
<dbReference type="SMART" id="SM00326">
    <property type="entry name" value="SH3"/>
    <property type="match status" value="3"/>
</dbReference>
<dbReference type="PANTHER" id="PTHR14167">
    <property type="entry name" value="SH3 DOMAIN-CONTAINING"/>
    <property type="match status" value="1"/>
</dbReference>
<dbReference type="InterPro" id="IPR050384">
    <property type="entry name" value="Endophilin_SH3RF"/>
</dbReference>
<keyword evidence="2 4" id="KW-0728">SH3 domain</keyword>
<accession>A0ABM4YZG8</accession>
<dbReference type="Gene3D" id="2.30.30.40">
    <property type="entry name" value="SH3 Domains"/>
    <property type="match status" value="3"/>
</dbReference>
<gene>
    <name evidence="9" type="primary">SORBS1</name>
</gene>
<evidence type="ECO:0000313" key="9">
    <source>
        <dbReference type="RefSeq" id="XP_072595676.1"/>
    </source>
</evidence>
<feature type="region of interest" description="Disordered" evidence="5">
    <location>
        <begin position="163"/>
        <end position="293"/>
    </location>
</feature>
<dbReference type="PROSITE" id="PS50831">
    <property type="entry name" value="SOHO"/>
    <property type="match status" value="1"/>
</dbReference>
<feature type="region of interest" description="Disordered" evidence="5">
    <location>
        <begin position="395"/>
        <end position="519"/>
    </location>
</feature>
<evidence type="ECO:0000256" key="2">
    <source>
        <dbReference type="ARBA" id="ARBA00022443"/>
    </source>
</evidence>
<evidence type="ECO:0000259" key="6">
    <source>
        <dbReference type="PROSITE" id="PS50002"/>
    </source>
</evidence>
<dbReference type="SUPFAM" id="SSF50044">
    <property type="entry name" value="SH3-domain"/>
    <property type="match status" value="3"/>
</dbReference>
<dbReference type="RefSeq" id="XP_072595676.1">
    <property type="nucleotide sequence ID" value="XM_072739575.1"/>
</dbReference>
<dbReference type="Pfam" id="PF07653">
    <property type="entry name" value="SH3_2"/>
    <property type="match status" value="1"/>
</dbReference>
<feature type="region of interest" description="Disordered" evidence="5">
    <location>
        <begin position="1001"/>
        <end position="1063"/>
    </location>
</feature>
<dbReference type="PROSITE" id="PS50002">
    <property type="entry name" value="SH3"/>
    <property type="match status" value="3"/>
</dbReference>
<dbReference type="InterPro" id="IPR003127">
    <property type="entry name" value="SoHo_dom"/>
</dbReference>
<keyword evidence="8" id="KW-1185">Reference proteome</keyword>
<reference evidence="9" key="1">
    <citation type="submission" date="2025-08" db="UniProtKB">
        <authorList>
            <consortium name="RefSeq"/>
        </authorList>
    </citation>
    <scope>IDENTIFICATION</scope>
    <source>
        <tissue evidence="9">Cell line</tissue>
    </source>
</reference>
<sequence>MSSECDVGASKAVVNGLAPGSNGQDKATADPLRARSISAVKIIPVKTVKSSSGLVLPPDMDPTKICTGKGAVTLRASSSYREIPSSGPTSPQETPQHESKPDEWRLSSNADANGNAQPSSLAAKGYRSVHPNLPSDKSQDATFSSSAQPEIIVVPLYLVNTDRGQEGTARPPASLGPLGPPSPATAPAAPLLTFPTLDDFIPPRLQRRSHHSQPASAPGPHSPVSQTPPSFSPPPPLVPPIPEGLRRASEPDLTGAVSSTDSSPLLNEVSSSHVGTDSQIAAPVSKSSSAYPSTTIVNPTIVLLQHNREQQKRLSSLSDPVSERRVGEQDLAPTQEKPTSPGRATEKKAKDDSRRVVKSAQDLSDVSMDEVGIPLRNTERSKDWYKTMFKQIHKLNRDTPEENPYFPTYQFPELPEIQQNSEDDDSDLYSPRYSFSEDTKSPLSVPRSKSEMSYIDSEKVVKRSATLPLPARSSSLKSSPERNDWEPPDKKVDTRKYRAEPKSIYDYQPGKSSVLTNEKMSRDISPEEIDLKNEPWYKFFSELEFGKPPPKKIWDYTPGDCSILPREDRKTNLEKDLDLCPAELEAHLENTETLNKAPSANLSQSSAISPSPEISSELPGYLYSSNFHAVKRESDGAPGDLASLENERQIYKSVLEGGDIPLQGLSGLKRPSSSASMKDSESPRHFIPADYLESTEEFIRRRHDDKEKLLADQRRLKREQEEADIAARRHTGVIPTHHQFITNERFGDLLNIDDTAKRKSGSEMRPARAKFDFKAQTLKELPLQKGDIVYIYKQIDQNWYEGEHHGRVGIFPRTYIELLPPAEKAQPKKLAPVQVLDYGEAVAKFNFNGDTQVEMSFRKGERITLLRQVDENWYEGRIPGTSRQGIFPITYVDVIKRPLVKNPVDYIDLPLSSPSRSATVSPQFASHSKLFMPAPSSLPHPHRALSPEMHAVTSEWISLTVGVPGRRPLALTPPLPPLPETSVYDTDHFASWARPGSSLSLSLPHSSWPDRSVPRSMASPLALPPPHKASSLAPGAPTSLHVNGDSGVHVPPPGVRQDSFSQLLPGSSDRVISELSNAFSSQGKRQPRREERGQCDRRAEREAGERWPGAPKISKKSCLRPSDVVRCLSAEQRLPDLHTPEESRPSKPLGSPFPGREAEQTELHRGGEQAERRATRSAVSQQPQAQQRRVTPDRSQTSQDLFSYQALYSYIPQNDDELELRDGDIVDVMEKCDDGWFVGTSRRTRQFGTFPGNYVKPLYL</sequence>
<evidence type="ECO:0000259" key="7">
    <source>
        <dbReference type="PROSITE" id="PS50831"/>
    </source>
</evidence>
<feature type="compositionally biased region" description="Polar residues" evidence="5">
    <location>
        <begin position="256"/>
        <end position="293"/>
    </location>
</feature>
<dbReference type="Proteomes" id="UP001652641">
    <property type="component" value="Chromosome 15"/>
</dbReference>
<feature type="domain" description="SH3" evidence="6">
    <location>
        <begin position="1199"/>
        <end position="1260"/>
    </location>
</feature>
<dbReference type="InterPro" id="IPR035611">
    <property type="entry name" value="SORBS1_SH3_2"/>
</dbReference>